<feature type="compositionally biased region" description="Polar residues" evidence="11">
    <location>
        <begin position="825"/>
        <end position="836"/>
    </location>
</feature>
<sequence length="836" mass="94290">MNPIPKLISVGVISHSIIQRYLSNQARLKELLLKMPKETVHVPVLKEGRKVKKESSVRYPAGIINLQVLGSGAIGAPRSLYVFTDQTRYLFNCGEGTQRLAHEHKMKLAKLEHIFVTNNSWDNTGGLPGVALTIQDIGVPEITLHGPPRVEKLFEGTKRFVVLNNLKVKVADTTGTSFGDHILQVDYVKLYPSLTEDSTEKSSSSEESLIDEDETDYYTPIKGCKRQLEITQEGEQKKRTKIETDASDDESSDVVLSYVCRPRKKEGTLLIEKCVEFGVPAGPLLGKLKSGQNVTLPNGTIVKADDVRSPDCPGPVFIVVDCPHEKYLESFVRNPILSQFHDPTRPEDFPHVVVHFTPTSIMLNPQYKEWMEKFRLATKHLILNESCIGMGSEAVHRIQAKLNLLDTEMFPILKEEGVESFYPVSEEMKSSVNVFKKPAIMDEIKVPVIMGTTLLKYVLRPNPEIDSSSSLTIDPQESVREVFESEVFASKLEKLKTKLSTLPQTGTDLYPEFLFLGTGSCIPNKTRNTSGILVHTDPDNYILMDCGEGTYGQLVRFFGSNNVERILSKLKAIYISHLHADHHIGLVQVIRKRFAALRSMNLPPSPVYLLAPHQIQTWLHLYNKNFERIKGTYHLIPNIILRKGDDAVVQENILLSELKHILGFDEIQTTLVRHCPNAFGVAIKHSSGWKITYSGDTMPCDALVDLGKDSDVLIHEATMEDDLKQEAKIKMHSTTSEAIEIGNKMRAKFILLTHFSQRYAKVPVINENFSSNVGIAFDNMRVRKCDLPKIPFMYDALNVMFTDDVEEMEQKAMRRSKRKELEAMNTKQMSLKKTMP</sequence>
<evidence type="ECO:0000256" key="3">
    <source>
        <dbReference type="ARBA" id="ARBA00007823"/>
    </source>
</evidence>
<dbReference type="CDD" id="cd07718">
    <property type="entry name" value="RNaseZ_ELAC1_ELAC2-C-term-like_MBL-fold"/>
    <property type="match status" value="1"/>
</dbReference>
<dbReference type="EMBL" id="CAXLJM020000027">
    <property type="protein sequence ID" value="CAL8095069.1"/>
    <property type="molecule type" value="Genomic_DNA"/>
</dbReference>
<keyword evidence="10" id="KW-0862">Zinc</keyword>
<evidence type="ECO:0000256" key="5">
    <source>
        <dbReference type="ARBA" id="ARBA00022694"/>
    </source>
</evidence>
<dbReference type="EC" id="3.1.26.11" evidence="4"/>
<evidence type="ECO:0000256" key="11">
    <source>
        <dbReference type="SAM" id="MobiDB-lite"/>
    </source>
</evidence>
<evidence type="ECO:0000256" key="6">
    <source>
        <dbReference type="ARBA" id="ARBA00022722"/>
    </source>
</evidence>
<protein>
    <recommendedName>
        <fullName evidence="4">ribonuclease Z</fullName>
        <ecNumber evidence="4">3.1.26.11</ecNumber>
    </recommendedName>
</protein>
<keyword evidence="8" id="KW-0255">Endonuclease</keyword>
<organism evidence="13 14">
    <name type="scientific">Orchesella dallaii</name>
    <dbReference type="NCBI Taxonomy" id="48710"/>
    <lineage>
        <taxon>Eukaryota</taxon>
        <taxon>Metazoa</taxon>
        <taxon>Ecdysozoa</taxon>
        <taxon>Arthropoda</taxon>
        <taxon>Hexapoda</taxon>
        <taxon>Collembola</taxon>
        <taxon>Entomobryomorpha</taxon>
        <taxon>Entomobryoidea</taxon>
        <taxon>Orchesellidae</taxon>
        <taxon>Orchesellinae</taxon>
        <taxon>Orchesella</taxon>
    </lineage>
</organism>
<reference evidence="13 14" key="1">
    <citation type="submission" date="2024-08" db="EMBL/GenBank/DDBJ databases">
        <authorList>
            <person name="Cucini C."/>
            <person name="Frati F."/>
        </authorList>
    </citation>
    <scope>NUCLEOTIDE SEQUENCE [LARGE SCALE GENOMIC DNA]</scope>
</reference>
<comment type="caution">
    <text evidence="13">The sequence shown here is derived from an EMBL/GenBank/DDBJ whole genome shotgun (WGS) entry which is preliminary data.</text>
</comment>
<dbReference type="Pfam" id="PF23023">
    <property type="entry name" value="Anti-Pycsar_Apyc1"/>
    <property type="match status" value="1"/>
</dbReference>
<dbReference type="Gene3D" id="3.60.15.10">
    <property type="entry name" value="Ribonuclease Z/Hydroxyacylglutathione hydrolase-like"/>
    <property type="match status" value="2"/>
</dbReference>
<comment type="catalytic activity">
    <reaction evidence="1">
        <text>Endonucleolytic cleavage of RNA, removing extra 3' nucleotides from tRNA precursor, generating 3' termini of tRNAs. A 3'-hydroxy group is left at the tRNA terminus and a 5'-phosphoryl group is left at the trailer molecule.</text>
        <dbReference type="EC" id="3.1.26.11"/>
    </reaction>
</comment>
<keyword evidence="5" id="KW-0819">tRNA processing</keyword>
<evidence type="ECO:0000256" key="10">
    <source>
        <dbReference type="ARBA" id="ARBA00022833"/>
    </source>
</evidence>
<dbReference type="PANTHER" id="PTHR12553">
    <property type="entry name" value="ZINC PHOSPHODIESTERASE ELAC PROTEIN 2"/>
    <property type="match status" value="1"/>
</dbReference>
<evidence type="ECO:0000256" key="2">
    <source>
        <dbReference type="ARBA" id="ARBA00001947"/>
    </source>
</evidence>
<evidence type="ECO:0000256" key="9">
    <source>
        <dbReference type="ARBA" id="ARBA00022801"/>
    </source>
</evidence>
<comment type="cofactor">
    <cofactor evidence="2">
        <name>Zn(2+)</name>
        <dbReference type="ChEBI" id="CHEBI:29105"/>
    </cofactor>
</comment>
<dbReference type="Proteomes" id="UP001642540">
    <property type="component" value="Unassembled WGS sequence"/>
</dbReference>
<keyword evidence="9" id="KW-0378">Hydrolase</keyword>
<evidence type="ECO:0000259" key="12">
    <source>
        <dbReference type="Pfam" id="PF13691"/>
    </source>
</evidence>
<accession>A0ABP1Q9V8</accession>
<keyword evidence="6" id="KW-0540">Nuclease</keyword>
<evidence type="ECO:0000313" key="13">
    <source>
        <dbReference type="EMBL" id="CAL8095069.1"/>
    </source>
</evidence>
<dbReference type="InterPro" id="IPR047151">
    <property type="entry name" value="RNZ2-like"/>
</dbReference>
<keyword evidence="7" id="KW-0479">Metal-binding</keyword>
<dbReference type="SUPFAM" id="SSF56281">
    <property type="entry name" value="Metallo-hydrolase/oxidoreductase"/>
    <property type="match status" value="2"/>
</dbReference>
<evidence type="ECO:0000256" key="4">
    <source>
        <dbReference type="ARBA" id="ARBA00012477"/>
    </source>
</evidence>
<feature type="region of interest" description="Disordered" evidence="11">
    <location>
        <begin position="814"/>
        <end position="836"/>
    </location>
</feature>
<proteinExistence type="inferred from homology"/>
<keyword evidence="14" id="KW-1185">Reference proteome</keyword>
<comment type="similarity">
    <text evidence="3">Belongs to the RNase Z family.</text>
</comment>
<name>A0ABP1Q9V8_9HEXA</name>
<feature type="domain" description="tRNase Z endonuclease" evidence="12">
    <location>
        <begin position="79"/>
        <end position="126"/>
    </location>
</feature>
<gene>
    <name evidence="13" type="ORF">ODALV1_LOCUS8963</name>
</gene>
<dbReference type="InterPro" id="IPR027794">
    <property type="entry name" value="tRNase_Z_dom"/>
</dbReference>
<dbReference type="InterPro" id="IPR036866">
    <property type="entry name" value="RibonucZ/Hydroxyglut_hydro"/>
</dbReference>
<evidence type="ECO:0000313" key="14">
    <source>
        <dbReference type="Proteomes" id="UP001642540"/>
    </source>
</evidence>
<evidence type="ECO:0000256" key="8">
    <source>
        <dbReference type="ARBA" id="ARBA00022759"/>
    </source>
</evidence>
<evidence type="ECO:0000256" key="7">
    <source>
        <dbReference type="ARBA" id="ARBA00022723"/>
    </source>
</evidence>
<dbReference type="Pfam" id="PF13691">
    <property type="entry name" value="Lactamase_B_4"/>
    <property type="match status" value="1"/>
</dbReference>
<dbReference type="PANTHER" id="PTHR12553:SF49">
    <property type="entry name" value="ZINC PHOSPHODIESTERASE ELAC PROTEIN 2"/>
    <property type="match status" value="1"/>
</dbReference>
<evidence type="ECO:0000256" key="1">
    <source>
        <dbReference type="ARBA" id="ARBA00000402"/>
    </source>
</evidence>